<evidence type="ECO:0000256" key="6">
    <source>
        <dbReference type="RuleBase" id="RU363068"/>
    </source>
</evidence>
<dbReference type="NCBIfam" id="TIGR02821">
    <property type="entry name" value="fghA_ester_D"/>
    <property type="match status" value="1"/>
</dbReference>
<proteinExistence type="inferred from homology"/>
<evidence type="ECO:0000256" key="4">
    <source>
        <dbReference type="ARBA" id="ARBA00047590"/>
    </source>
</evidence>
<dbReference type="Pfam" id="PF00756">
    <property type="entry name" value="Esterase"/>
    <property type="match status" value="1"/>
</dbReference>
<name>A0ABN8E4Y6_9VIBR</name>
<reference evidence="7" key="1">
    <citation type="submission" date="2021-11" db="EMBL/GenBank/DDBJ databases">
        <authorList>
            <person name="Rodrigo-Torres L."/>
            <person name="Arahal R. D."/>
            <person name="Lucena T."/>
        </authorList>
    </citation>
    <scope>NUCLEOTIDE SEQUENCE</scope>
    <source>
        <strain evidence="7">CECT 7928</strain>
    </source>
</reference>
<dbReference type="GO" id="GO:0018738">
    <property type="term" value="F:S-formylglutathione hydrolase activity"/>
    <property type="evidence" value="ECO:0007669"/>
    <property type="project" value="UniProtKB-EC"/>
</dbReference>
<organism evidence="7 8">
    <name type="scientific">Vibrio marisflavi CECT 7928</name>
    <dbReference type="NCBI Taxonomy" id="634439"/>
    <lineage>
        <taxon>Bacteria</taxon>
        <taxon>Pseudomonadati</taxon>
        <taxon>Pseudomonadota</taxon>
        <taxon>Gammaproteobacteria</taxon>
        <taxon>Vibrionales</taxon>
        <taxon>Vibrionaceae</taxon>
        <taxon>Vibrio</taxon>
    </lineage>
</organism>
<evidence type="ECO:0000313" key="8">
    <source>
        <dbReference type="Proteomes" id="UP000838748"/>
    </source>
</evidence>
<evidence type="ECO:0000256" key="5">
    <source>
        <dbReference type="NCBIfam" id="TIGR02821"/>
    </source>
</evidence>
<evidence type="ECO:0000313" key="7">
    <source>
        <dbReference type="EMBL" id="CAH0537139.1"/>
    </source>
</evidence>
<dbReference type="InterPro" id="IPR029058">
    <property type="entry name" value="AB_hydrolase_fold"/>
</dbReference>
<dbReference type="SUPFAM" id="SSF53474">
    <property type="entry name" value="alpha/beta-Hydrolases"/>
    <property type="match status" value="1"/>
</dbReference>
<comment type="caution">
    <text evidence="7">The sequence shown here is derived from an EMBL/GenBank/DDBJ whole genome shotgun (WGS) entry which is preliminary data.</text>
</comment>
<protein>
    <recommendedName>
        <fullName evidence="5 6">S-formylglutathione hydrolase</fullName>
        <ecNumber evidence="5 6">3.1.2.12</ecNumber>
    </recommendedName>
</protein>
<evidence type="ECO:0000256" key="3">
    <source>
        <dbReference type="ARBA" id="ARBA00022801"/>
    </source>
</evidence>
<evidence type="ECO:0000256" key="2">
    <source>
        <dbReference type="ARBA" id="ARBA00022487"/>
    </source>
</evidence>
<sequence>MTIQNVGQNKVAGGWHKQYTHHSYTLGCNMRFAIFLPKTASNTHSVPVLYWLSGLTCTDENFMQKAGAFKKANELGIAIVACDTSPRGDGVADADQYDLGKGAGFYVDATKQPWSQHYQMYSYVSQELPQLVEKHFPVSRVKSIAGHSMGGHGALVIGLNNPEQFVSISAFSPISNPIKSPWGKKALTEYLGSDIETWKMYDACELLQSKSFDLPILVDQGDADEFLMEQLKPEQLLKAASSKNSKLELRMQHGYDHSYFFISSFIEEHLEFHYKHMSQAS</sequence>
<keyword evidence="8" id="KW-1185">Reference proteome</keyword>
<dbReference type="PANTHER" id="PTHR10061">
    <property type="entry name" value="S-FORMYLGLUTATHIONE HYDROLASE"/>
    <property type="match status" value="1"/>
</dbReference>
<dbReference type="EMBL" id="CAKLDM010000001">
    <property type="protein sequence ID" value="CAH0537139.1"/>
    <property type="molecule type" value="Genomic_DNA"/>
</dbReference>
<comment type="similarity">
    <text evidence="1 6">Belongs to the esterase D family.</text>
</comment>
<evidence type="ECO:0000256" key="1">
    <source>
        <dbReference type="ARBA" id="ARBA00005622"/>
    </source>
</evidence>
<dbReference type="InterPro" id="IPR014186">
    <property type="entry name" value="S-formylglutathione_hydrol"/>
</dbReference>
<dbReference type="EC" id="3.1.2.12" evidence="5 6"/>
<dbReference type="RefSeq" id="WP_237360331.1">
    <property type="nucleotide sequence ID" value="NZ_CAKLDM010000001.1"/>
</dbReference>
<comment type="catalytic activity">
    <reaction evidence="4 6">
        <text>S-formylglutathione + H2O = formate + glutathione + H(+)</text>
        <dbReference type="Rhea" id="RHEA:14961"/>
        <dbReference type="ChEBI" id="CHEBI:15377"/>
        <dbReference type="ChEBI" id="CHEBI:15378"/>
        <dbReference type="ChEBI" id="CHEBI:15740"/>
        <dbReference type="ChEBI" id="CHEBI:57688"/>
        <dbReference type="ChEBI" id="CHEBI:57925"/>
        <dbReference type="EC" id="3.1.2.12"/>
    </reaction>
</comment>
<keyword evidence="2 6" id="KW-0719">Serine esterase</keyword>
<dbReference type="Proteomes" id="UP000838748">
    <property type="component" value="Unassembled WGS sequence"/>
</dbReference>
<dbReference type="Gene3D" id="3.40.50.1820">
    <property type="entry name" value="alpha/beta hydrolase"/>
    <property type="match status" value="1"/>
</dbReference>
<comment type="function">
    <text evidence="6">Serine hydrolase involved in the detoxification of formaldehyde.</text>
</comment>
<accession>A0ABN8E4Y6</accession>
<dbReference type="InterPro" id="IPR000801">
    <property type="entry name" value="Esterase-like"/>
</dbReference>
<gene>
    <name evidence="7" type="primary">yeiG_2</name>
    <name evidence="7" type="ORF">VMF7928_00958</name>
</gene>
<keyword evidence="3 6" id="KW-0378">Hydrolase</keyword>
<dbReference type="PANTHER" id="PTHR10061:SF1">
    <property type="entry name" value="S-FORMYLGLUTATHIONE HYDROLASE YEIG"/>
    <property type="match status" value="1"/>
</dbReference>